<gene>
    <name evidence="1" type="ORF">BN2475_380130</name>
</gene>
<dbReference type="EMBL" id="CYGX02000038">
    <property type="protein sequence ID" value="SIT42858.1"/>
    <property type="molecule type" value="Genomic_DNA"/>
</dbReference>
<organism evidence="1 2">
    <name type="scientific">Paraburkholderia ribeironis</name>
    <dbReference type="NCBI Taxonomy" id="1247936"/>
    <lineage>
        <taxon>Bacteria</taxon>
        <taxon>Pseudomonadati</taxon>
        <taxon>Pseudomonadota</taxon>
        <taxon>Betaproteobacteria</taxon>
        <taxon>Burkholderiales</taxon>
        <taxon>Burkholderiaceae</taxon>
        <taxon>Paraburkholderia</taxon>
    </lineage>
</organism>
<name>A0A1N7S665_9BURK</name>
<proteinExistence type="predicted"/>
<dbReference type="AlphaFoldDB" id="A0A1N7S665"/>
<accession>A0A1N7S665</accession>
<keyword evidence="2" id="KW-1185">Reference proteome</keyword>
<evidence type="ECO:0000313" key="2">
    <source>
        <dbReference type="Proteomes" id="UP000187012"/>
    </source>
</evidence>
<sequence length="130" mass="14377">MIRPLFRTFEVTSCRCAGRMSTARSPHQRSLTGRAPDFSRQIPGGAQLENQVSNISTLRGVKLFNWLLLDKADINTAINVSIVKHGYKTTLARPAIGGPMADCADRRAAQFRQRIAEIHYAVCATDCPCE</sequence>
<evidence type="ECO:0000313" key="1">
    <source>
        <dbReference type="EMBL" id="SIT42858.1"/>
    </source>
</evidence>
<protein>
    <submittedName>
        <fullName evidence="1">Uncharacterized protein</fullName>
    </submittedName>
</protein>
<dbReference type="Proteomes" id="UP000187012">
    <property type="component" value="Unassembled WGS sequence"/>
</dbReference>
<reference evidence="1 2" key="1">
    <citation type="submission" date="2016-12" db="EMBL/GenBank/DDBJ databases">
        <authorList>
            <person name="Song W.-J."/>
            <person name="Kurnit D.M."/>
        </authorList>
    </citation>
    <scope>NUCLEOTIDE SEQUENCE [LARGE SCALE GENOMIC DNA]</scope>
    <source>
        <strain evidence="1 2">STM7296</strain>
    </source>
</reference>